<organism evidence="10 11">
    <name type="scientific">Galendromus occidentalis</name>
    <name type="common">western predatory mite</name>
    <dbReference type="NCBI Taxonomy" id="34638"/>
    <lineage>
        <taxon>Eukaryota</taxon>
        <taxon>Metazoa</taxon>
        <taxon>Ecdysozoa</taxon>
        <taxon>Arthropoda</taxon>
        <taxon>Chelicerata</taxon>
        <taxon>Arachnida</taxon>
        <taxon>Acari</taxon>
        <taxon>Parasitiformes</taxon>
        <taxon>Mesostigmata</taxon>
        <taxon>Gamasina</taxon>
        <taxon>Phytoseioidea</taxon>
        <taxon>Phytoseiidae</taxon>
        <taxon>Typhlodrominae</taxon>
        <taxon>Galendromus</taxon>
    </lineage>
</organism>
<dbReference type="CDD" id="cd23804">
    <property type="entry name" value="UBCc_UBE2S"/>
    <property type="match status" value="1"/>
</dbReference>
<protein>
    <recommendedName>
        <fullName evidence="1">E2 ubiquitin-conjugating enzyme</fullName>
        <ecNumber evidence="1">2.3.2.23</ecNumber>
    </recommendedName>
</protein>
<accession>A0AAJ6QWP1</accession>
<keyword evidence="2" id="KW-0808">Transferase</keyword>
<dbReference type="Proteomes" id="UP000694867">
    <property type="component" value="Unplaced"/>
</dbReference>
<reference evidence="11" key="1">
    <citation type="submission" date="2025-08" db="UniProtKB">
        <authorList>
            <consortium name="RefSeq"/>
        </authorList>
    </citation>
    <scope>IDENTIFICATION</scope>
</reference>
<dbReference type="InterPro" id="IPR016135">
    <property type="entry name" value="UBQ-conjugating_enzyme/RWD"/>
</dbReference>
<evidence type="ECO:0000313" key="11">
    <source>
        <dbReference type="RefSeq" id="XP_003746336.1"/>
    </source>
</evidence>
<evidence type="ECO:0000256" key="3">
    <source>
        <dbReference type="ARBA" id="ARBA00022741"/>
    </source>
</evidence>
<dbReference type="FunFam" id="3.10.110.10:FF:000031">
    <property type="entry name" value="Ubiquitin-conjugating enzyme E2 22"/>
    <property type="match status" value="1"/>
</dbReference>
<dbReference type="GeneID" id="100897934"/>
<dbReference type="PANTHER" id="PTHR24067">
    <property type="entry name" value="UBIQUITIN-CONJUGATING ENZYME E2"/>
    <property type="match status" value="1"/>
</dbReference>
<dbReference type="InterPro" id="IPR000608">
    <property type="entry name" value="UBC"/>
</dbReference>
<dbReference type="KEGG" id="goe:100897934"/>
<evidence type="ECO:0000256" key="2">
    <source>
        <dbReference type="ARBA" id="ARBA00022679"/>
    </source>
</evidence>
<name>A0AAJ6QWP1_9ACAR</name>
<dbReference type="PROSITE" id="PS00183">
    <property type="entry name" value="UBC_1"/>
    <property type="match status" value="1"/>
</dbReference>
<dbReference type="SMART" id="SM00212">
    <property type="entry name" value="UBCc"/>
    <property type="match status" value="1"/>
</dbReference>
<evidence type="ECO:0000256" key="5">
    <source>
        <dbReference type="ARBA" id="ARBA00022840"/>
    </source>
</evidence>
<dbReference type="GO" id="GO:0005524">
    <property type="term" value="F:ATP binding"/>
    <property type="evidence" value="ECO:0007669"/>
    <property type="project" value="UniProtKB-UniRule"/>
</dbReference>
<feature type="region of interest" description="Disordered" evidence="8">
    <location>
        <begin position="159"/>
        <end position="185"/>
    </location>
</feature>
<comment type="similarity">
    <text evidence="7">Belongs to the ubiquitin-conjugating enzyme family.</text>
</comment>
<evidence type="ECO:0000256" key="1">
    <source>
        <dbReference type="ARBA" id="ARBA00012486"/>
    </source>
</evidence>
<dbReference type="AlphaFoldDB" id="A0AAJ6QWP1"/>
<sequence>MRISTSNVENLAPQVIRAVRKELMDLTRSPPEGLKLHLNDADVTDIQATLEGPQGTPFSGGEFRLRLVLSKDHPCTPPKGYFLTRIFHPNVAPDSGQICVNTLKKDWTPDTGLLRIFLTIKCLLIVPNAESALNEEAGRLLLDHYTEYEKRAKMMTAIHAQPTQKSEHPEPTACDTSQATTSKRFHSTVTPLVASNSNADVSKKQMKVLKEKKRALKRL</sequence>
<dbReference type="Pfam" id="PF00179">
    <property type="entry name" value="UQ_con"/>
    <property type="match status" value="1"/>
</dbReference>
<feature type="domain" description="UBC core" evidence="9">
    <location>
        <begin position="14"/>
        <end position="161"/>
    </location>
</feature>
<dbReference type="SUPFAM" id="SSF54495">
    <property type="entry name" value="UBC-like"/>
    <property type="match status" value="1"/>
</dbReference>
<keyword evidence="4 7" id="KW-0833">Ubl conjugation pathway</keyword>
<evidence type="ECO:0000259" key="9">
    <source>
        <dbReference type="PROSITE" id="PS50127"/>
    </source>
</evidence>
<dbReference type="EC" id="2.3.2.23" evidence="1"/>
<keyword evidence="10" id="KW-1185">Reference proteome</keyword>
<feature type="compositionally biased region" description="Polar residues" evidence="8">
    <location>
        <begin position="174"/>
        <end position="185"/>
    </location>
</feature>
<keyword evidence="3 7" id="KW-0547">Nucleotide-binding</keyword>
<gene>
    <name evidence="11" type="primary">LOC100897934</name>
</gene>
<evidence type="ECO:0000256" key="6">
    <source>
        <dbReference type="PROSITE-ProRule" id="PRU10133"/>
    </source>
</evidence>
<dbReference type="PROSITE" id="PS50127">
    <property type="entry name" value="UBC_2"/>
    <property type="match status" value="1"/>
</dbReference>
<dbReference type="InterPro" id="IPR023313">
    <property type="entry name" value="UBQ-conjugating_AS"/>
</dbReference>
<feature type="active site" description="Glycyl thioester intermediate" evidence="6">
    <location>
        <position position="99"/>
    </location>
</feature>
<keyword evidence="5 7" id="KW-0067">ATP-binding</keyword>
<evidence type="ECO:0000256" key="7">
    <source>
        <dbReference type="RuleBase" id="RU362109"/>
    </source>
</evidence>
<evidence type="ECO:0000256" key="4">
    <source>
        <dbReference type="ARBA" id="ARBA00022786"/>
    </source>
</evidence>
<evidence type="ECO:0000256" key="8">
    <source>
        <dbReference type="SAM" id="MobiDB-lite"/>
    </source>
</evidence>
<dbReference type="GO" id="GO:0061631">
    <property type="term" value="F:ubiquitin conjugating enzyme activity"/>
    <property type="evidence" value="ECO:0007669"/>
    <property type="project" value="UniProtKB-EC"/>
</dbReference>
<evidence type="ECO:0000313" key="10">
    <source>
        <dbReference type="Proteomes" id="UP000694867"/>
    </source>
</evidence>
<dbReference type="RefSeq" id="XP_003746336.1">
    <property type="nucleotide sequence ID" value="XM_003746288.2"/>
</dbReference>
<dbReference type="InterPro" id="IPR050113">
    <property type="entry name" value="Ub_conjugating_enzyme"/>
</dbReference>
<proteinExistence type="inferred from homology"/>
<dbReference type="Gene3D" id="3.10.110.10">
    <property type="entry name" value="Ubiquitin Conjugating Enzyme"/>
    <property type="match status" value="1"/>
</dbReference>